<evidence type="ECO:0000256" key="3">
    <source>
        <dbReference type="ARBA" id="ARBA00022512"/>
    </source>
</evidence>
<keyword evidence="5 6" id="KW-1015">Disulfide bond</keyword>
<name>A0A8I3A776_9AGAM</name>
<comment type="subcellular location">
    <subcellularLocation>
        <location evidence="1 6">Secreted</location>
        <location evidence="1 6">Cell wall</location>
    </subcellularLocation>
</comment>
<evidence type="ECO:0000256" key="2">
    <source>
        <dbReference type="ARBA" id="ARBA00010446"/>
    </source>
</evidence>
<keyword evidence="4 6" id="KW-0964">Secreted</keyword>
<comment type="similarity">
    <text evidence="2 6">Belongs to the fungal hydrophobin family.</text>
</comment>
<dbReference type="SMART" id="SM00075">
    <property type="entry name" value="HYDRO"/>
    <property type="match status" value="1"/>
</dbReference>
<dbReference type="EMBL" id="JAGFBS010000026">
    <property type="protein sequence ID" value="KAG6372738.1"/>
    <property type="molecule type" value="Genomic_DNA"/>
</dbReference>
<dbReference type="EMBL" id="JAGFBS010000021">
    <property type="protein sequence ID" value="KAG6373654.1"/>
    <property type="molecule type" value="Genomic_DNA"/>
</dbReference>
<dbReference type="AlphaFoldDB" id="A0A8I3A776"/>
<evidence type="ECO:0000313" key="8">
    <source>
        <dbReference type="EMBL" id="KAG6373654.1"/>
    </source>
</evidence>
<evidence type="ECO:0000256" key="1">
    <source>
        <dbReference type="ARBA" id="ARBA00004191"/>
    </source>
</evidence>
<evidence type="ECO:0000313" key="9">
    <source>
        <dbReference type="Proteomes" id="UP000683000"/>
    </source>
</evidence>
<organism evidence="7 9">
    <name type="scientific">Boletus reticuloceps</name>
    <dbReference type="NCBI Taxonomy" id="495285"/>
    <lineage>
        <taxon>Eukaryota</taxon>
        <taxon>Fungi</taxon>
        <taxon>Dikarya</taxon>
        <taxon>Basidiomycota</taxon>
        <taxon>Agaricomycotina</taxon>
        <taxon>Agaricomycetes</taxon>
        <taxon>Agaricomycetidae</taxon>
        <taxon>Boletales</taxon>
        <taxon>Boletineae</taxon>
        <taxon>Boletaceae</taxon>
        <taxon>Boletoideae</taxon>
        <taxon>Boletus</taxon>
    </lineage>
</organism>
<keyword evidence="9" id="KW-1185">Reference proteome</keyword>
<dbReference type="OrthoDB" id="4225815at2759"/>
<evidence type="ECO:0000256" key="5">
    <source>
        <dbReference type="ARBA" id="ARBA00023157"/>
    </source>
</evidence>
<dbReference type="Proteomes" id="UP000683000">
    <property type="component" value="Unassembled WGS sequence"/>
</dbReference>
<dbReference type="GO" id="GO:0005199">
    <property type="term" value="F:structural constituent of cell wall"/>
    <property type="evidence" value="ECO:0007669"/>
    <property type="project" value="InterPro"/>
</dbReference>
<accession>A0A8I3A776</accession>
<evidence type="ECO:0000256" key="6">
    <source>
        <dbReference type="RuleBase" id="RU365009"/>
    </source>
</evidence>
<reference evidence="7" key="1">
    <citation type="submission" date="2021-03" db="EMBL/GenBank/DDBJ databases">
        <title>Evolutionary innovations through gain and loss of genes in the ectomycorrhizal Boletales.</title>
        <authorList>
            <person name="Wu G."/>
            <person name="Miyauchi S."/>
            <person name="Morin E."/>
            <person name="Yang Z.-L."/>
            <person name="Xu J."/>
            <person name="Martin F.M."/>
        </authorList>
    </citation>
    <scope>NUCLEOTIDE SEQUENCE</scope>
    <source>
        <strain evidence="7">BR01</strain>
    </source>
</reference>
<proteinExistence type="inferred from homology"/>
<feature type="signal peptide" evidence="6">
    <location>
        <begin position="1"/>
        <end position="18"/>
    </location>
</feature>
<comment type="caution">
    <text evidence="7">The sequence shown here is derived from an EMBL/GenBank/DDBJ whole genome shotgun (WGS) entry which is preliminary data.</text>
</comment>
<evidence type="ECO:0000313" key="7">
    <source>
        <dbReference type="EMBL" id="KAG6372738.1"/>
    </source>
</evidence>
<dbReference type="Pfam" id="PF01185">
    <property type="entry name" value="Hydrophobin"/>
    <property type="match status" value="1"/>
</dbReference>
<keyword evidence="6" id="KW-0732">Signal</keyword>
<dbReference type="InterPro" id="IPR001338">
    <property type="entry name" value="Class_I_Hydrophobin"/>
</dbReference>
<sequence length="114" mass="12153">MFPRISAFLAVVIAVAASARMERHTHVRRGTTPNECNTGAVKCCNSVTNASDIASVLDMLSYSYDPADSVGIDCTPFNIYGAGEAASCQQQPVCCSNDTEKGFINFGCSPMNFN</sequence>
<gene>
    <name evidence="8" type="ORF">JVT61DRAFT_6319</name>
    <name evidence="7" type="ORF">JVT61DRAFT_7512</name>
</gene>
<keyword evidence="3 6" id="KW-0134">Cell wall</keyword>
<protein>
    <recommendedName>
        <fullName evidence="6">Hydrophobin</fullName>
    </recommendedName>
</protein>
<dbReference type="GO" id="GO:0009277">
    <property type="term" value="C:fungal-type cell wall"/>
    <property type="evidence" value="ECO:0007669"/>
    <property type="project" value="InterPro"/>
</dbReference>
<evidence type="ECO:0000256" key="4">
    <source>
        <dbReference type="ARBA" id="ARBA00022525"/>
    </source>
</evidence>
<dbReference type="CDD" id="cd23507">
    <property type="entry name" value="hydrophobin_I"/>
    <property type="match status" value="1"/>
</dbReference>
<feature type="chain" id="PRO_5035336614" description="Hydrophobin" evidence="6">
    <location>
        <begin position="19"/>
        <end position="114"/>
    </location>
</feature>